<dbReference type="OrthoDB" id="3353471at2759"/>
<evidence type="ECO:0000313" key="1">
    <source>
        <dbReference type="EMBL" id="TFK31785.1"/>
    </source>
</evidence>
<sequence length="68" mass="7532">FSMTINKAQGQSVKYVGLLEFQSGTFTHGQFYVAVSQVTLVHNVKAILDSKNVEATTKNIVYPEVLLK</sequence>
<keyword evidence="1" id="KW-0067">ATP-binding</keyword>
<protein>
    <submittedName>
        <fullName evidence="1">Helicase</fullName>
    </submittedName>
</protein>
<feature type="non-terminal residue" evidence="1">
    <location>
        <position position="1"/>
    </location>
</feature>
<name>A0A5C3LGP0_9AGAR</name>
<dbReference type="GO" id="GO:0004386">
    <property type="term" value="F:helicase activity"/>
    <property type="evidence" value="ECO:0007669"/>
    <property type="project" value="UniProtKB-KW"/>
</dbReference>
<dbReference type="InterPro" id="IPR027417">
    <property type="entry name" value="P-loop_NTPase"/>
</dbReference>
<reference evidence="1 2" key="1">
    <citation type="journal article" date="2019" name="Nat. Ecol. Evol.">
        <title>Megaphylogeny resolves global patterns of mushroom evolution.</title>
        <authorList>
            <person name="Varga T."/>
            <person name="Krizsan K."/>
            <person name="Foldi C."/>
            <person name="Dima B."/>
            <person name="Sanchez-Garcia M."/>
            <person name="Sanchez-Ramirez S."/>
            <person name="Szollosi G.J."/>
            <person name="Szarkandi J.G."/>
            <person name="Papp V."/>
            <person name="Albert L."/>
            <person name="Andreopoulos W."/>
            <person name="Angelini C."/>
            <person name="Antonin V."/>
            <person name="Barry K.W."/>
            <person name="Bougher N.L."/>
            <person name="Buchanan P."/>
            <person name="Buyck B."/>
            <person name="Bense V."/>
            <person name="Catcheside P."/>
            <person name="Chovatia M."/>
            <person name="Cooper J."/>
            <person name="Damon W."/>
            <person name="Desjardin D."/>
            <person name="Finy P."/>
            <person name="Geml J."/>
            <person name="Haridas S."/>
            <person name="Hughes K."/>
            <person name="Justo A."/>
            <person name="Karasinski D."/>
            <person name="Kautmanova I."/>
            <person name="Kiss B."/>
            <person name="Kocsube S."/>
            <person name="Kotiranta H."/>
            <person name="LaButti K.M."/>
            <person name="Lechner B.E."/>
            <person name="Liimatainen K."/>
            <person name="Lipzen A."/>
            <person name="Lukacs Z."/>
            <person name="Mihaltcheva S."/>
            <person name="Morgado L.N."/>
            <person name="Niskanen T."/>
            <person name="Noordeloos M.E."/>
            <person name="Ohm R.A."/>
            <person name="Ortiz-Santana B."/>
            <person name="Ovrebo C."/>
            <person name="Racz N."/>
            <person name="Riley R."/>
            <person name="Savchenko A."/>
            <person name="Shiryaev A."/>
            <person name="Soop K."/>
            <person name="Spirin V."/>
            <person name="Szebenyi C."/>
            <person name="Tomsovsky M."/>
            <person name="Tulloss R.E."/>
            <person name="Uehling J."/>
            <person name="Grigoriev I.V."/>
            <person name="Vagvolgyi C."/>
            <person name="Papp T."/>
            <person name="Martin F.M."/>
            <person name="Miettinen O."/>
            <person name="Hibbett D.S."/>
            <person name="Nagy L.G."/>
        </authorList>
    </citation>
    <scope>NUCLEOTIDE SEQUENCE [LARGE SCALE GENOMIC DNA]</scope>
    <source>
        <strain evidence="1 2">CBS 166.37</strain>
    </source>
</reference>
<proteinExistence type="predicted"/>
<organism evidence="1 2">
    <name type="scientific">Crucibulum laeve</name>
    <dbReference type="NCBI Taxonomy" id="68775"/>
    <lineage>
        <taxon>Eukaryota</taxon>
        <taxon>Fungi</taxon>
        <taxon>Dikarya</taxon>
        <taxon>Basidiomycota</taxon>
        <taxon>Agaricomycotina</taxon>
        <taxon>Agaricomycetes</taxon>
        <taxon>Agaricomycetidae</taxon>
        <taxon>Agaricales</taxon>
        <taxon>Agaricineae</taxon>
        <taxon>Nidulariaceae</taxon>
        <taxon>Crucibulum</taxon>
    </lineage>
</organism>
<evidence type="ECO:0000313" key="2">
    <source>
        <dbReference type="Proteomes" id="UP000308652"/>
    </source>
</evidence>
<dbReference type="Proteomes" id="UP000308652">
    <property type="component" value="Unassembled WGS sequence"/>
</dbReference>
<accession>A0A5C3LGP0</accession>
<dbReference type="STRING" id="68775.A0A5C3LGP0"/>
<dbReference type="AlphaFoldDB" id="A0A5C3LGP0"/>
<dbReference type="SUPFAM" id="SSF52540">
    <property type="entry name" value="P-loop containing nucleoside triphosphate hydrolases"/>
    <property type="match status" value="1"/>
</dbReference>
<keyword evidence="1" id="KW-0378">Hydrolase</keyword>
<keyword evidence="2" id="KW-1185">Reference proteome</keyword>
<dbReference type="EMBL" id="ML213708">
    <property type="protein sequence ID" value="TFK31785.1"/>
    <property type="molecule type" value="Genomic_DNA"/>
</dbReference>
<keyword evidence="1" id="KW-0347">Helicase</keyword>
<keyword evidence="1" id="KW-0547">Nucleotide-binding</keyword>
<gene>
    <name evidence="1" type="ORF">BDQ12DRAFT_618264</name>
</gene>